<protein>
    <submittedName>
        <fullName evidence="2">Uncharacterized protein</fullName>
    </submittedName>
</protein>
<evidence type="ECO:0000256" key="1">
    <source>
        <dbReference type="SAM" id="MobiDB-lite"/>
    </source>
</evidence>
<feature type="compositionally biased region" description="Polar residues" evidence="1">
    <location>
        <begin position="1"/>
        <end position="16"/>
    </location>
</feature>
<feature type="region of interest" description="Disordered" evidence="1">
    <location>
        <begin position="134"/>
        <end position="155"/>
    </location>
</feature>
<dbReference type="Proteomes" id="UP001603857">
    <property type="component" value="Unassembled WGS sequence"/>
</dbReference>
<proteinExistence type="predicted"/>
<organism evidence="2 3">
    <name type="scientific">Flemingia macrophylla</name>
    <dbReference type="NCBI Taxonomy" id="520843"/>
    <lineage>
        <taxon>Eukaryota</taxon>
        <taxon>Viridiplantae</taxon>
        <taxon>Streptophyta</taxon>
        <taxon>Embryophyta</taxon>
        <taxon>Tracheophyta</taxon>
        <taxon>Spermatophyta</taxon>
        <taxon>Magnoliopsida</taxon>
        <taxon>eudicotyledons</taxon>
        <taxon>Gunneridae</taxon>
        <taxon>Pentapetalae</taxon>
        <taxon>rosids</taxon>
        <taxon>fabids</taxon>
        <taxon>Fabales</taxon>
        <taxon>Fabaceae</taxon>
        <taxon>Papilionoideae</taxon>
        <taxon>50 kb inversion clade</taxon>
        <taxon>NPAAA clade</taxon>
        <taxon>indigoferoid/millettioid clade</taxon>
        <taxon>Phaseoleae</taxon>
        <taxon>Flemingia</taxon>
    </lineage>
</organism>
<feature type="compositionally biased region" description="Basic and acidic residues" evidence="1">
    <location>
        <begin position="134"/>
        <end position="143"/>
    </location>
</feature>
<sequence length="432" mass="48946">MKSLIKPSQKQISAQESGKDGFENSVCQREEPEVQHPLKKLKELDVLEISSLHEATLKENTSLGEKKKLAPDASSTLEKMPMFDPGRRKQFLSTLKEMDAIRHAINTTSKNTSLHIIPELKIPGETNVSLTKPALEKSSEKENSSIIPPDEAQDISEDIKQKSIAVASLGKSDIPNEDLDFDPKTTFSDSESDEDAKEECFFGILKEWSSGPSISRRALESDSGSHKTELEAKLSSFRELAYSDNFGVALTQPNFKTKIETTIEDLKSVNDMPAEIKSELKEFVLVFNKAFDLHLKNILVRESIEKIENDTAEDREKLTVVRTQVTSLKQSIKQIGPSLEKLKKQEQDLLMTIEALQRELSTNLAMQKNIQDEKNTMNKTHADLFDQARAISESLQEQLKSKRKLEKDHSFLLTALQQEVKHHQELKEKYFH</sequence>
<evidence type="ECO:0000313" key="3">
    <source>
        <dbReference type="Proteomes" id="UP001603857"/>
    </source>
</evidence>
<keyword evidence="3" id="KW-1185">Reference proteome</keyword>
<feature type="region of interest" description="Disordered" evidence="1">
    <location>
        <begin position="1"/>
        <end position="35"/>
    </location>
</feature>
<dbReference type="AlphaFoldDB" id="A0ABD1MJD6"/>
<accession>A0ABD1MJD6</accession>
<evidence type="ECO:0000313" key="2">
    <source>
        <dbReference type="EMBL" id="KAL2335902.1"/>
    </source>
</evidence>
<reference evidence="2 3" key="1">
    <citation type="submission" date="2024-08" db="EMBL/GenBank/DDBJ databases">
        <title>Insights into the chromosomal genome structure of Flemingia macrophylla.</title>
        <authorList>
            <person name="Ding Y."/>
            <person name="Zhao Y."/>
            <person name="Bi W."/>
            <person name="Wu M."/>
            <person name="Zhao G."/>
            <person name="Gong Y."/>
            <person name="Li W."/>
            <person name="Zhang P."/>
        </authorList>
    </citation>
    <scope>NUCLEOTIDE SEQUENCE [LARGE SCALE GENOMIC DNA]</scope>
    <source>
        <strain evidence="2">DYQJB</strain>
        <tissue evidence="2">Leaf</tissue>
    </source>
</reference>
<comment type="caution">
    <text evidence="2">The sequence shown here is derived from an EMBL/GenBank/DDBJ whole genome shotgun (WGS) entry which is preliminary data.</text>
</comment>
<feature type="compositionally biased region" description="Basic and acidic residues" evidence="1">
    <location>
        <begin position="17"/>
        <end position="35"/>
    </location>
</feature>
<name>A0ABD1MJD6_9FABA</name>
<gene>
    <name evidence="2" type="ORF">Fmac_010348</name>
</gene>
<dbReference type="EMBL" id="JBGMDY010000004">
    <property type="protein sequence ID" value="KAL2335902.1"/>
    <property type="molecule type" value="Genomic_DNA"/>
</dbReference>